<comment type="caution">
    <text evidence="1">The sequence shown here is derived from an EMBL/GenBank/DDBJ whole genome shotgun (WGS) entry which is preliminary data.</text>
</comment>
<accession>A0A814G444</accession>
<keyword evidence="2" id="KW-1185">Reference proteome</keyword>
<dbReference type="AlphaFoldDB" id="A0A814G444"/>
<name>A0A814G444_9BILA</name>
<evidence type="ECO:0000313" key="1">
    <source>
        <dbReference type="EMBL" id="CAF0988877.1"/>
    </source>
</evidence>
<evidence type="ECO:0000313" key="2">
    <source>
        <dbReference type="Proteomes" id="UP000663879"/>
    </source>
</evidence>
<organism evidence="1 2">
    <name type="scientific">Brachionus calyciflorus</name>
    <dbReference type="NCBI Taxonomy" id="104777"/>
    <lineage>
        <taxon>Eukaryota</taxon>
        <taxon>Metazoa</taxon>
        <taxon>Spiralia</taxon>
        <taxon>Gnathifera</taxon>
        <taxon>Rotifera</taxon>
        <taxon>Eurotatoria</taxon>
        <taxon>Monogononta</taxon>
        <taxon>Pseudotrocha</taxon>
        <taxon>Ploima</taxon>
        <taxon>Brachionidae</taxon>
        <taxon>Brachionus</taxon>
    </lineage>
</organism>
<dbReference type="EMBL" id="CAJNOC010003571">
    <property type="protein sequence ID" value="CAF0988877.1"/>
    <property type="molecule type" value="Genomic_DNA"/>
</dbReference>
<reference evidence="1" key="1">
    <citation type="submission" date="2021-02" db="EMBL/GenBank/DDBJ databases">
        <authorList>
            <person name="Nowell W R."/>
        </authorList>
    </citation>
    <scope>NUCLEOTIDE SEQUENCE</scope>
    <source>
        <strain evidence="1">Ploen Becks lab</strain>
    </source>
</reference>
<gene>
    <name evidence="1" type="ORF">OXX778_LOCUS15805</name>
</gene>
<sequence length="100" mass="11412">MNFTFLAVNETINAVNNGSNGSNYTVLDQNKTSLEWIEVKFPILHQHDEEMEKFVRQSMAVASEVRTQTLDIVVSYAKSYEASLNKNNQANQLQEVKLMN</sequence>
<dbReference type="Proteomes" id="UP000663879">
    <property type="component" value="Unassembled WGS sequence"/>
</dbReference>
<protein>
    <submittedName>
        <fullName evidence="1">Uncharacterized protein</fullName>
    </submittedName>
</protein>
<proteinExistence type="predicted"/>